<dbReference type="EMBL" id="CP045737">
    <property type="protein sequence ID" value="QGG42198.1"/>
    <property type="molecule type" value="Genomic_DNA"/>
</dbReference>
<sequence>MTYVELQSCGLSHVKPNGKILGIPGVSPPCGTPSGARHNGRMRITIVSGADGAPFVHDLAARLGPADQLTVIAPTVRDHWSAWLKASPDLDALLLVPGTPTTYAVADQLRTIEYSPTWQRTSDQDVATRLVRTELIGTGFSLTEATLAAATRSGLPYALLPACEQRAELHVVVGGDEPRAVHVEEYLADPAVHSPTETVLVAESLSVSPAVTTTLQQTDVLVLAPSSRTLAIDPVLRVPGFLDLVPADLPVVVVDHEDPAPADLVRVAGLREPDPGAVRTSPADAAAVVDLARRITA</sequence>
<gene>
    <name evidence="3" type="ORF">GEV26_12935</name>
</gene>
<name>A0A5Q2MHR2_9ACTN</name>
<keyword evidence="1" id="KW-0808">Transferase</keyword>
<accession>A0A5Q2MHR2</accession>
<evidence type="ECO:0000256" key="2">
    <source>
        <dbReference type="ARBA" id="ARBA00022842"/>
    </source>
</evidence>
<dbReference type="InterPro" id="IPR010115">
    <property type="entry name" value="FbiA/CofD"/>
</dbReference>
<dbReference type="Proteomes" id="UP000392064">
    <property type="component" value="Chromosome"/>
</dbReference>
<dbReference type="AlphaFoldDB" id="A0A5Q2MHR2"/>
<dbReference type="InterPro" id="IPR002882">
    <property type="entry name" value="CofD"/>
</dbReference>
<proteinExistence type="predicted"/>
<organism evidence="3 4">
    <name type="scientific">Aeromicrobium yanjiei</name>
    <dbReference type="NCBI Taxonomy" id="2662028"/>
    <lineage>
        <taxon>Bacteria</taxon>
        <taxon>Bacillati</taxon>
        <taxon>Actinomycetota</taxon>
        <taxon>Actinomycetes</taxon>
        <taxon>Propionibacteriales</taxon>
        <taxon>Nocardioidaceae</taxon>
        <taxon>Aeromicrobium</taxon>
    </lineage>
</organism>
<evidence type="ECO:0000313" key="3">
    <source>
        <dbReference type="EMBL" id="QGG42198.1"/>
    </source>
</evidence>
<dbReference type="PANTHER" id="PTHR43007">
    <property type="entry name" value="2-PHOSPHO-L-LACTATE TRANSFERASE"/>
    <property type="match status" value="1"/>
</dbReference>
<evidence type="ECO:0000256" key="1">
    <source>
        <dbReference type="ARBA" id="ARBA00022679"/>
    </source>
</evidence>
<reference evidence="3 4" key="1">
    <citation type="submission" date="2019-11" db="EMBL/GenBank/DDBJ databases">
        <authorList>
            <person name="Li J."/>
        </authorList>
    </citation>
    <scope>NUCLEOTIDE SEQUENCE [LARGE SCALE GENOMIC DNA]</scope>
    <source>
        <strain evidence="3 4">MF47</strain>
    </source>
</reference>
<dbReference type="Gene3D" id="3.40.50.10680">
    <property type="entry name" value="CofD-like domains"/>
    <property type="match status" value="1"/>
</dbReference>
<dbReference type="KEGG" id="aef:GEV26_12935"/>
<keyword evidence="2" id="KW-0460">Magnesium</keyword>
<dbReference type="SUPFAM" id="SSF142338">
    <property type="entry name" value="CofD-like"/>
    <property type="match status" value="1"/>
</dbReference>
<dbReference type="PANTHER" id="PTHR43007:SF1">
    <property type="entry name" value="2-PHOSPHO-L-LACTATE TRANSFERASE"/>
    <property type="match status" value="1"/>
</dbReference>
<dbReference type="Pfam" id="PF01933">
    <property type="entry name" value="CofD"/>
    <property type="match status" value="1"/>
</dbReference>
<dbReference type="GO" id="GO:0043743">
    <property type="term" value="F:LPPG:FO 2-phospho-L-lactate transferase activity"/>
    <property type="evidence" value="ECO:0007669"/>
    <property type="project" value="InterPro"/>
</dbReference>
<dbReference type="InterPro" id="IPR038136">
    <property type="entry name" value="CofD-like_dom_sf"/>
</dbReference>
<evidence type="ECO:0000313" key="4">
    <source>
        <dbReference type="Proteomes" id="UP000392064"/>
    </source>
</evidence>
<keyword evidence="4" id="KW-1185">Reference proteome</keyword>
<protein>
    <submittedName>
        <fullName evidence="3">Uncharacterized protein</fullName>
    </submittedName>
</protein>
<dbReference type="GO" id="GO:0000287">
    <property type="term" value="F:magnesium ion binding"/>
    <property type="evidence" value="ECO:0007669"/>
    <property type="project" value="InterPro"/>
</dbReference>